<proteinExistence type="predicted"/>
<dbReference type="EMBL" id="UINC01027717">
    <property type="protein sequence ID" value="SVB07441.1"/>
    <property type="molecule type" value="Genomic_DNA"/>
</dbReference>
<reference evidence="1" key="1">
    <citation type="submission" date="2018-05" db="EMBL/GenBank/DDBJ databases">
        <authorList>
            <person name="Lanie J.A."/>
            <person name="Ng W.-L."/>
            <person name="Kazmierczak K.M."/>
            <person name="Andrzejewski T.M."/>
            <person name="Davidsen T.M."/>
            <person name="Wayne K.J."/>
            <person name="Tettelin H."/>
            <person name="Glass J.I."/>
            <person name="Rusch D."/>
            <person name="Podicherti R."/>
            <person name="Tsui H.-C.T."/>
            <person name="Winkler M.E."/>
        </authorList>
    </citation>
    <scope>NUCLEOTIDE SEQUENCE</scope>
</reference>
<evidence type="ECO:0000313" key="1">
    <source>
        <dbReference type="EMBL" id="SVB07441.1"/>
    </source>
</evidence>
<gene>
    <name evidence="1" type="ORF">METZ01_LOCUS160295</name>
</gene>
<accession>A0A382B1Q4</accession>
<sequence length="32" mass="3719">MEPQRVQITRQQKGYKDYCGVRMLSLAFTTLG</sequence>
<organism evidence="1">
    <name type="scientific">marine metagenome</name>
    <dbReference type="NCBI Taxonomy" id="408172"/>
    <lineage>
        <taxon>unclassified sequences</taxon>
        <taxon>metagenomes</taxon>
        <taxon>ecological metagenomes</taxon>
    </lineage>
</organism>
<protein>
    <submittedName>
        <fullName evidence="1">Uncharacterized protein</fullName>
    </submittedName>
</protein>
<name>A0A382B1Q4_9ZZZZ</name>
<dbReference type="AlphaFoldDB" id="A0A382B1Q4"/>